<dbReference type="Proteomes" id="UP000193431">
    <property type="component" value="Chromosome"/>
</dbReference>
<protein>
    <submittedName>
        <fullName evidence="1">Uncharacterized protein</fullName>
    </submittedName>
</protein>
<dbReference type="InterPro" id="IPR046219">
    <property type="entry name" value="DUF6252"/>
</dbReference>
<gene>
    <name evidence="1" type="ORF">BST97_12690</name>
</gene>
<sequence length="276" mass="29073">MKPLKSIFLLVVAVVLCSSCEKNLDVDNTPAINANRNGEFFGAERMVAVQNADGSLTITGVNPLEQLVINLESSSLGTYELGPGQLNEAIYVFNNANAFTTNRGAGRGSVRLRSSDAPNSITGSFDFVSYLPGQADSLYMRQGIIYQVPFGNPLNVDTPGDGFQASFNALIDGVGLNPSAVVPFVTGGNITISAANDQRQTISLLFPEDIAVGTYDLATSNDIILSYTPGSTPLIAEMGTFEITAINTTDGTVAGTFSATLSNGIEITQGVFSVEY</sequence>
<proteinExistence type="predicted"/>
<dbReference type="AlphaFoldDB" id="A0A1W6MPH4"/>
<accession>A0A1W6MPH4</accession>
<reference evidence="1 2" key="1">
    <citation type="submission" date="2016-11" db="EMBL/GenBank/DDBJ databases">
        <title>Trade-off between light-utilization and light-protection in marine flavobacteria.</title>
        <authorList>
            <person name="Kumagai Y."/>
        </authorList>
    </citation>
    <scope>NUCLEOTIDE SEQUENCE [LARGE SCALE GENOMIC DNA]</scope>
    <source>
        <strain evidence="1 2">JCM 13191</strain>
    </source>
</reference>
<keyword evidence="2" id="KW-1185">Reference proteome</keyword>
<dbReference type="STRING" id="331648.BST97_12690"/>
<evidence type="ECO:0000313" key="1">
    <source>
        <dbReference type="EMBL" id="ARN79477.1"/>
    </source>
</evidence>
<dbReference type="Pfam" id="PF19765">
    <property type="entry name" value="DUF6252"/>
    <property type="match status" value="2"/>
</dbReference>
<evidence type="ECO:0000313" key="2">
    <source>
        <dbReference type="Proteomes" id="UP000193431"/>
    </source>
</evidence>
<name>A0A1W6MPH4_9FLAO</name>
<dbReference type="EMBL" id="CP019344">
    <property type="protein sequence ID" value="ARN79477.1"/>
    <property type="molecule type" value="Genomic_DNA"/>
</dbReference>
<organism evidence="1 2">
    <name type="scientific">Nonlabens spongiae</name>
    <dbReference type="NCBI Taxonomy" id="331648"/>
    <lineage>
        <taxon>Bacteria</taxon>
        <taxon>Pseudomonadati</taxon>
        <taxon>Bacteroidota</taxon>
        <taxon>Flavobacteriia</taxon>
        <taxon>Flavobacteriales</taxon>
        <taxon>Flavobacteriaceae</taxon>
        <taxon>Nonlabens</taxon>
    </lineage>
</organism>